<dbReference type="AlphaFoldDB" id="A0A9X1D7J5"/>
<evidence type="ECO:0000259" key="1">
    <source>
        <dbReference type="Pfam" id="PF05050"/>
    </source>
</evidence>
<dbReference type="InterPro" id="IPR006342">
    <property type="entry name" value="FkbM_mtfrase"/>
</dbReference>
<protein>
    <submittedName>
        <fullName evidence="2">FkbM family methyltransferase</fullName>
    </submittedName>
</protein>
<feature type="domain" description="Methyltransferase FkbM" evidence="1">
    <location>
        <begin position="82"/>
        <end position="249"/>
    </location>
</feature>
<dbReference type="InterPro" id="IPR052514">
    <property type="entry name" value="SAM-dependent_MTase"/>
</dbReference>
<dbReference type="EMBL" id="JAFLWW010000011">
    <property type="protein sequence ID" value="MBT1159332.1"/>
    <property type="molecule type" value="Genomic_DNA"/>
</dbReference>
<keyword evidence="3" id="KW-1185">Reference proteome</keyword>
<dbReference type="NCBIfam" id="TIGR01444">
    <property type="entry name" value="fkbM_fam"/>
    <property type="match status" value="1"/>
</dbReference>
<evidence type="ECO:0000313" key="2">
    <source>
        <dbReference type="EMBL" id="MBT1159332.1"/>
    </source>
</evidence>
<organism evidence="2 3">
    <name type="scientific">Aminobacter anthyllidis</name>
    <dbReference type="NCBI Taxonomy" id="1035067"/>
    <lineage>
        <taxon>Bacteria</taxon>
        <taxon>Pseudomonadati</taxon>
        <taxon>Pseudomonadota</taxon>
        <taxon>Alphaproteobacteria</taxon>
        <taxon>Hyphomicrobiales</taxon>
        <taxon>Phyllobacteriaceae</taxon>
        <taxon>Aminobacter</taxon>
    </lineage>
</organism>
<dbReference type="PANTHER" id="PTHR34203">
    <property type="entry name" value="METHYLTRANSFERASE, FKBM FAMILY PROTEIN"/>
    <property type="match status" value="1"/>
</dbReference>
<comment type="caution">
    <text evidence="2">The sequence shown here is derived from an EMBL/GenBank/DDBJ whole genome shotgun (WGS) entry which is preliminary data.</text>
</comment>
<proteinExistence type="predicted"/>
<accession>A0A9X1D7J5</accession>
<dbReference type="GO" id="GO:0032259">
    <property type="term" value="P:methylation"/>
    <property type="evidence" value="ECO:0007669"/>
    <property type="project" value="UniProtKB-KW"/>
</dbReference>
<dbReference type="GO" id="GO:0008168">
    <property type="term" value="F:methyltransferase activity"/>
    <property type="evidence" value="ECO:0007669"/>
    <property type="project" value="UniProtKB-KW"/>
</dbReference>
<keyword evidence="2" id="KW-0808">Transferase</keyword>
<dbReference type="InterPro" id="IPR029063">
    <property type="entry name" value="SAM-dependent_MTases_sf"/>
</dbReference>
<keyword evidence="2" id="KW-0489">Methyltransferase</keyword>
<reference evidence="2" key="2">
    <citation type="submission" date="2021-03" db="EMBL/GenBank/DDBJ databases">
        <authorList>
            <person name="Artuso I."/>
            <person name="Turrini P."/>
            <person name="Pirolo M."/>
            <person name="Lugli G.A."/>
            <person name="Ventura M."/>
            <person name="Visca P."/>
        </authorList>
    </citation>
    <scope>NUCLEOTIDE SEQUENCE</scope>
    <source>
        <strain evidence="2">LMG 26462</strain>
    </source>
</reference>
<dbReference type="Pfam" id="PF05050">
    <property type="entry name" value="Methyltransf_21"/>
    <property type="match status" value="1"/>
</dbReference>
<dbReference type="SUPFAM" id="SSF53335">
    <property type="entry name" value="S-adenosyl-L-methionine-dependent methyltransferases"/>
    <property type="match status" value="1"/>
</dbReference>
<gene>
    <name evidence="2" type="ORF">J1C56_27550</name>
</gene>
<dbReference type="Proteomes" id="UP001138921">
    <property type="component" value="Unassembled WGS sequence"/>
</dbReference>
<sequence length="278" mass="31207">MSDPNTQEDLPFVHYTLKHRLIAWISQHLFDSATYTVRHGLLKGMKRKGGLGWVPAMFSPGLMTAEQQFWRDLNLSGMTVYDVGAFHGLLTLFFASRAKAVVCFEPNTPNHKRLMENLMLNGVDNVKVRKVGVGSRRETCNMVASALMPGGASIDGKTVAELLRAGVETVVEEISIVTLDEEIPQAGLPTPDFIKIDIEGWEIEALRGARNTLELYKPAIFLEMHGETLREKRRKVSEIVAFLWEINYRRILHVETGATITPENTPVAMQGHLYCRTT</sequence>
<name>A0A9X1D7J5_9HYPH</name>
<dbReference type="PANTHER" id="PTHR34203:SF15">
    <property type="entry name" value="SLL1173 PROTEIN"/>
    <property type="match status" value="1"/>
</dbReference>
<dbReference type="Gene3D" id="3.40.50.150">
    <property type="entry name" value="Vaccinia Virus protein VP39"/>
    <property type="match status" value="1"/>
</dbReference>
<dbReference type="RefSeq" id="WP_214393185.1">
    <property type="nucleotide sequence ID" value="NZ_JAFLWW010000011.1"/>
</dbReference>
<reference evidence="2" key="1">
    <citation type="journal article" date="2021" name="Microorganisms">
        <title>Phylogenomic Reconstruction and Metabolic Potential of the Genus Aminobacter.</title>
        <authorList>
            <person name="Artuso I."/>
            <person name="Turrini P."/>
            <person name="Pirolo M."/>
            <person name="Lugli G.A."/>
            <person name="Ventura M."/>
            <person name="Visca P."/>
        </authorList>
    </citation>
    <scope>NUCLEOTIDE SEQUENCE</scope>
    <source>
        <strain evidence="2">LMG 26462</strain>
    </source>
</reference>
<evidence type="ECO:0000313" key="3">
    <source>
        <dbReference type="Proteomes" id="UP001138921"/>
    </source>
</evidence>